<dbReference type="EMBL" id="CAIIXF020000010">
    <property type="protein sequence ID" value="CAH1797801.1"/>
    <property type="molecule type" value="Genomic_DNA"/>
</dbReference>
<evidence type="ECO:0000313" key="2">
    <source>
        <dbReference type="EMBL" id="CAH1797801.1"/>
    </source>
</evidence>
<dbReference type="OrthoDB" id="6094525at2759"/>
<keyword evidence="3" id="KW-1185">Reference proteome</keyword>
<comment type="caution">
    <text evidence="2">The sequence shown here is derived from an EMBL/GenBank/DDBJ whole genome shotgun (WGS) entry which is preliminary data.</text>
</comment>
<organism evidence="2 3">
    <name type="scientific">Owenia fusiformis</name>
    <name type="common">Polychaete worm</name>
    <dbReference type="NCBI Taxonomy" id="6347"/>
    <lineage>
        <taxon>Eukaryota</taxon>
        <taxon>Metazoa</taxon>
        <taxon>Spiralia</taxon>
        <taxon>Lophotrochozoa</taxon>
        <taxon>Annelida</taxon>
        <taxon>Polychaeta</taxon>
        <taxon>Sedentaria</taxon>
        <taxon>Canalipalpata</taxon>
        <taxon>Sabellida</taxon>
        <taxon>Oweniida</taxon>
        <taxon>Oweniidae</taxon>
        <taxon>Owenia</taxon>
    </lineage>
</organism>
<accession>A0A8S4PUL7</accession>
<name>A0A8S4PUL7_OWEFU</name>
<protein>
    <recommendedName>
        <fullName evidence="1">Mutator-like transposase domain-containing protein</fullName>
    </recommendedName>
</protein>
<dbReference type="Pfam" id="PF20700">
    <property type="entry name" value="Mutator"/>
    <property type="match status" value="1"/>
</dbReference>
<proteinExistence type="predicted"/>
<evidence type="ECO:0000259" key="1">
    <source>
        <dbReference type="Pfam" id="PF20700"/>
    </source>
</evidence>
<dbReference type="AlphaFoldDB" id="A0A8S4PUL7"/>
<gene>
    <name evidence="2" type="ORF">OFUS_LOCUS22021</name>
</gene>
<dbReference type="InterPro" id="IPR049012">
    <property type="entry name" value="Mutator_transp_dom"/>
</dbReference>
<reference evidence="2" key="1">
    <citation type="submission" date="2022-03" db="EMBL/GenBank/DDBJ databases">
        <authorList>
            <person name="Martin C."/>
        </authorList>
    </citation>
    <scope>NUCLEOTIDE SEQUENCE</scope>
</reference>
<dbReference type="Proteomes" id="UP000749559">
    <property type="component" value="Unassembled WGS sequence"/>
</dbReference>
<feature type="domain" description="Mutator-like transposase" evidence="1">
    <location>
        <begin position="104"/>
        <end position="481"/>
    </location>
</feature>
<sequence>MAKGRGIRGKFKYINKGSFQKNHEKVEPFSSSKELRDNLPPRKIHRLSKDMHDLVLKQFGEAYVQPDIHGNNGSSMVLRPKPAEPEPHEKYTIRDHPNSIPDENIIVSQNLLLVMMNSVFTAHSSHKPERKCMGDLTFNNKIPFGLCWKVAFQCEKCNFISPLYQLYEEVESEGKKGRKAAKLNTQVAVALQEVPIGIEGFRKILATCNIKPSSSWGMHKMSSNVSKVTQEICDKDLEKRCKQIIDINKMRGVNDDQQNQVSISTDAMYDSNVLGDRSKMGQHATRAVSIATENNTSKMQILSYSFKNKSCWRGAALRSQGFPVKCPGHENCSANMNRAHAFTEYDMGHEIASKLDKAELNVGYITTDGDAKGSKGVQDYYKSKRNHRVKRLSDRIHKEQLQYTKGVNTQFSRNMFEGTIKECGKLQKAFMKDVKYRCSTITRNLAKKHHDLTLAASTFTLIHICKSIIHCYDGRHDICKKKFNGCEGKAGNNWLKRSIFLKACGLNETNINMTDEDKDKLREIVELRLGPDAIEQTRYNTHTNKCESVNAVINKTLPKRNVYSATAYGRLTSAILQVNHGLGNSTHLKLKSLRASLPKGSSASIAIHKMQRRAMYFKKYKTRRYVRSNRAFHKAYHLNEYFRAADEKKQIDYMKYQLDRRPILKGDHNYAAPPPRFSPRRADHTYALRKVGK</sequence>
<evidence type="ECO:0000313" key="3">
    <source>
        <dbReference type="Proteomes" id="UP000749559"/>
    </source>
</evidence>